<gene>
    <name evidence="4" type="ORF">SHALO_3006</name>
</gene>
<dbReference type="InterPro" id="IPR051398">
    <property type="entry name" value="Polysacch_Deacetylase"/>
</dbReference>
<dbReference type="SUPFAM" id="SSF88713">
    <property type="entry name" value="Glycoside hydrolase/deacetylase"/>
    <property type="match status" value="1"/>
</dbReference>
<dbReference type="EMBL" id="CP017111">
    <property type="protein sequence ID" value="AOO66753.1"/>
    <property type="molecule type" value="Genomic_DNA"/>
</dbReference>
<dbReference type="PANTHER" id="PTHR34216:SF3">
    <property type="entry name" value="POLY-BETA-1,6-N-ACETYL-D-GLUCOSAMINE N-DEACETYLASE"/>
    <property type="match status" value="1"/>
</dbReference>
<dbReference type="Proteomes" id="UP000094609">
    <property type="component" value="Chromosome"/>
</dbReference>
<comment type="subcellular location">
    <subcellularLocation>
        <location evidence="1">Secreted</location>
    </subcellularLocation>
</comment>
<feature type="domain" description="NodB homology" evidence="3">
    <location>
        <begin position="74"/>
        <end position="275"/>
    </location>
</feature>
<evidence type="ECO:0000259" key="3">
    <source>
        <dbReference type="PROSITE" id="PS51677"/>
    </source>
</evidence>
<evidence type="ECO:0000313" key="4">
    <source>
        <dbReference type="EMBL" id="AOO66753.1"/>
    </source>
</evidence>
<keyword evidence="5" id="KW-1185">Reference proteome</keyword>
<sequence>MKSFWLVVCLGVMMWADAHIFIYHRFNDARYPTTNTTLEELRKEFDFFKKNGYEVIPLEKLVNTLHAKEPIPDNWVVLTIDDNYKSFYEHGLALFKEYNYPFSMFVYVGATEQKYGDYMSWEQLREISKYGALEFHSLNHPHMSELSNEALKKDFDEGLNLFEKRLGMKPRYFSYPFGEFSPRVKAIAQSYGFEAIVNQNMGAVASFSDPLDLDRSALVGKSNLEGFLKYKALETTWFKPSVLLEDGKLTSLHVKAQTTAQKGGIYISEQGYFEVSLSDGVFEAQINKILTKERTRIIVSVGNKISTKLLVKDKYGTQ</sequence>
<dbReference type="GO" id="GO:0005975">
    <property type="term" value="P:carbohydrate metabolic process"/>
    <property type="evidence" value="ECO:0007669"/>
    <property type="project" value="InterPro"/>
</dbReference>
<reference evidence="5" key="1">
    <citation type="submission" date="2016-08" db="EMBL/GenBank/DDBJ databases">
        <title>Complete genome sequence of the organohalide-respiring Epsilonproteobacterium Sulfurospirillum halorespirans.</title>
        <authorList>
            <person name="Goris T."/>
            <person name="Zimmermann J."/>
            <person name="Schenz B."/>
            <person name="Lemos M."/>
            <person name="Hackermueller J."/>
            <person name="Diekert G."/>
        </authorList>
    </citation>
    <scope>NUCLEOTIDE SEQUENCE [LARGE SCALE GENOMIC DNA]</scope>
    <source>
        <strain>DSM 13726</strain>
        <strain evidence="5">PCE-M2</strain>
    </source>
</reference>
<dbReference type="AlphaFoldDB" id="A0A1D7TP39"/>
<dbReference type="Gene3D" id="3.20.20.370">
    <property type="entry name" value="Glycoside hydrolase/deacetylase"/>
    <property type="match status" value="1"/>
</dbReference>
<dbReference type="KEGG" id="shal:SHALO_3006"/>
<dbReference type="InterPro" id="IPR002509">
    <property type="entry name" value="NODB_dom"/>
</dbReference>
<accession>A0A1D7TP39</accession>
<name>A0A1D7TP39_9BACT</name>
<protein>
    <submittedName>
        <fullName evidence="4">Polysaccharide deacetylase family protein</fullName>
    </submittedName>
</protein>
<dbReference type="PATRIC" id="fig|1193502.14.peg.3039"/>
<evidence type="ECO:0000313" key="5">
    <source>
        <dbReference type="Proteomes" id="UP000094609"/>
    </source>
</evidence>
<dbReference type="GO" id="GO:0016810">
    <property type="term" value="F:hydrolase activity, acting on carbon-nitrogen (but not peptide) bonds"/>
    <property type="evidence" value="ECO:0007669"/>
    <property type="project" value="InterPro"/>
</dbReference>
<dbReference type="PROSITE" id="PS51677">
    <property type="entry name" value="NODB"/>
    <property type="match status" value="1"/>
</dbReference>
<dbReference type="Pfam" id="PF01522">
    <property type="entry name" value="Polysacc_deac_1"/>
    <property type="match status" value="1"/>
</dbReference>
<dbReference type="CDD" id="cd10973">
    <property type="entry name" value="CE4_DAC_u4_5s"/>
    <property type="match status" value="1"/>
</dbReference>
<dbReference type="GO" id="GO:0005576">
    <property type="term" value="C:extracellular region"/>
    <property type="evidence" value="ECO:0007669"/>
    <property type="project" value="UniProtKB-SubCell"/>
</dbReference>
<organism evidence="4 5">
    <name type="scientific">Sulfurospirillum halorespirans DSM 13726</name>
    <dbReference type="NCBI Taxonomy" id="1193502"/>
    <lineage>
        <taxon>Bacteria</taxon>
        <taxon>Pseudomonadati</taxon>
        <taxon>Campylobacterota</taxon>
        <taxon>Epsilonproteobacteria</taxon>
        <taxon>Campylobacterales</taxon>
        <taxon>Sulfurospirillaceae</taxon>
        <taxon>Sulfurospirillum</taxon>
    </lineage>
</organism>
<dbReference type="RefSeq" id="WP_084010993.1">
    <property type="nucleotide sequence ID" value="NZ_CP017111.1"/>
</dbReference>
<dbReference type="STRING" id="1193502.SHALO_3006"/>
<evidence type="ECO:0000256" key="2">
    <source>
        <dbReference type="ARBA" id="ARBA00022729"/>
    </source>
</evidence>
<keyword evidence="2" id="KW-0732">Signal</keyword>
<dbReference type="PANTHER" id="PTHR34216">
    <property type="match status" value="1"/>
</dbReference>
<proteinExistence type="predicted"/>
<evidence type="ECO:0000256" key="1">
    <source>
        <dbReference type="ARBA" id="ARBA00004613"/>
    </source>
</evidence>
<dbReference type="InterPro" id="IPR011330">
    <property type="entry name" value="Glyco_hydro/deAcase_b/a-brl"/>
</dbReference>